<accession>A0AAE4B747</accession>
<dbReference type="EMBL" id="JANHAX010000004">
    <property type="protein sequence ID" value="MDQ2091086.1"/>
    <property type="molecule type" value="Genomic_DNA"/>
</dbReference>
<sequence>MTINFKHAASLAAALLITPAAVAQDPALPAPDAFAPLSDRHPVGLKKVEPFLADIWTMQHKAGVAKSPQGIMPFPGDPEVHQFQFIHNGTNLVSISPKVAKELVFEWVEEPRWRFNAVSDGTRVFPPEFDDNELATVLGCDLSKAPRLKAQATVSGPNGAPMHFTYRLAVVNRDAMYGATQLQSTAQGVPVTIARPVTVSRVKTD</sequence>
<reference evidence="2" key="2">
    <citation type="submission" date="2023-02" db="EMBL/GenBank/DDBJ databases">
        <title>'Rhodoalgimonas zhirmunskyi' gen. nov., isolated from a red alga.</title>
        <authorList>
            <person name="Nedashkovskaya O.I."/>
            <person name="Otstavnykh N.Y."/>
            <person name="Bystritskaya E.P."/>
            <person name="Balabanova L.A."/>
            <person name="Isaeva M.P."/>
        </authorList>
    </citation>
    <scope>NUCLEOTIDE SEQUENCE</scope>
    <source>
        <strain evidence="2">KCTC 52189</strain>
    </source>
</reference>
<feature type="chain" id="PRO_5042008528" evidence="1">
    <location>
        <begin position="24"/>
        <end position="205"/>
    </location>
</feature>
<evidence type="ECO:0000313" key="2">
    <source>
        <dbReference type="EMBL" id="MDQ2091086.1"/>
    </source>
</evidence>
<reference evidence="2" key="1">
    <citation type="submission" date="2022-07" db="EMBL/GenBank/DDBJ databases">
        <authorList>
            <person name="Otstavnykh N."/>
            <person name="Isaeva M."/>
            <person name="Bystritskaya E."/>
        </authorList>
    </citation>
    <scope>NUCLEOTIDE SEQUENCE</scope>
    <source>
        <strain evidence="2">KCTC 52189</strain>
    </source>
</reference>
<feature type="signal peptide" evidence="1">
    <location>
        <begin position="1"/>
        <end position="23"/>
    </location>
</feature>
<organism evidence="2 3">
    <name type="scientific">Marimonas arenosa</name>
    <dbReference type="NCBI Taxonomy" id="1795305"/>
    <lineage>
        <taxon>Bacteria</taxon>
        <taxon>Pseudomonadati</taxon>
        <taxon>Pseudomonadota</taxon>
        <taxon>Alphaproteobacteria</taxon>
        <taxon>Rhodobacterales</taxon>
        <taxon>Paracoccaceae</taxon>
        <taxon>Marimonas</taxon>
    </lineage>
</organism>
<keyword evidence="3" id="KW-1185">Reference proteome</keyword>
<dbReference type="Proteomes" id="UP001226762">
    <property type="component" value="Unassembled WGS sequence"/>
</dbReference>
<comment type="caution">
    <text evidence="2">The sequence shown here is derived from an EMBL/GenBank/DDBJ whole genome shotgun (WGS) entry which is preliminary data.</text>
</comment>
<gene>
    <name evidence="2" type="ORF">NO357_14370</name>
</gene>
<name>A0AAE4B747_9RHOB</name>
<evidence type="ECO:0000313" key="3">
    <source>
        <dbReference type="Proteomes" id="UP001226762"/>
    </source>
</evidence>
<keyword evidence="1" id="KW-0732">Signal</keyword>
<evidence type="ECO:0000256" key="1">
    <source>
        <dbReference type="SAM" id="SignalP"/>
    </source>
</evidence>
<proteinExistence type="predicted"/>
<dbReference type="RefSeq" id="WP_306736372.1">
    <property type="nucleotide sequence ID" value="NZ_JANHAX010000004.1"/>
</dbReference>
<dbReference type="AlphaFoldDB" id="A0AAE4B747"/>
<protein>
    <submittedName>
        <fullName evidence="2">Uncharacterized protein</fullName>
    </submittedName>
</protein>